<dbReference type="EMBL" id="DUZY01000006">
    <property type="protein sequence ID" value="DAD42608.1"/>
    <property type="molecule type" value="Genomic_DNA"/>
</dbReference>
<keyword evidence="2" id="KW-1185">Reference proteome</keyword>
<name>A0A822ZLI2_NELNU</name>
<comment type="caution">
    <text evidence="1">The sequence shown here is derived from an EMBL/GenBank/DDBJ whole genome shotgun (WGS) entry which is preliminary data.</text>
</comment>
<evidence type="ECO:0000313" key="2">
    <source>
        <dbReference type="Proteomes" id="UP000607653"/>
    </source>
</evidence>
<dbReference type="Proteomes" id="UP000607653">
    <property type="component" value="Unassembled WGS sequence"/>
</dbReference>
<gene>
    <name evidence="1" type="ORF">HUJ06_000838</name>
</gene>
<dbReference type="AlphaFoldDB" id="A0A822ZLI2"/>
<accession>A0A822ZLI2</accession>
<reference evidence="1 2" key="1">
    <citation type="journal article" date="2020" name="Mol. Biol. Evol.">
        <title>Distinct Expression and Methylation Patterns for Genes with Different Fates following a Single Whole-Genome Duplication in Flowering Plants.</title>
        <authorList>
            <person name="Shi T."/>
            <person name="Rahmani R.S."/>
            <person name="Gugger P.F."/>
            <person name="Wang M."/>
            <person name="Li H."/>
            <person name="Zhang Y."/>
            <person name="Li Z."/>
            <person name="Wang Q."/>
            <person name="Van de Peer Y."/>
            <person name="Marchal K."/>
            <person name="Chen J."/>
        </authorList>
    </citation>
    <scope>NUCLEOTIDE SEQUENCE [LARGE SCALE GENOMIC DNA]</scope>
    <source>
        <tissue evidence="1">Leaf</tissue>
    </source>
</reference>
<protein>
    <submittedName>
        <fullName evidence="1">Uncharacterized protein</fullName>
    </submittedName>
</protein>
<proteinExistence type="predicted"/>
<evidence type="ECO:0000313" key="1">
    <source>
        <dbReference type="EMBL" id="DAD42608.1"/>
    </source>
</evidence>
<organism evidence="1 2">
    <name type="scientific">Nelumbo nucifera</name>
    <name type="common">Sacred lotus</name>
    <dbReference type="NCBI Taxonomy" id="4432"/>
    <lineage>
        <taxon>Eukaryota</taxon>
        <taxon>Viridiplantae</taxon>
        <taxon>Streptophyta</taxon>
        <taxon>Embryophyta</taxon>
        <taxon>Tracheophyta</taxon>
        <taxon>Spermatophyta</taxon>
        <taxon>Magnoliopsida</taxon>
        <taxon>Proteales</taxon>
        <taxon>Nelumbonaceae</taxon>
        <taxon>Nelumbo</taxon>
    </lineage>
</organism>
<sequence length="45" mass="5076">MHGLVTEELLSANFLIPPYKNAFNGNSLTELCCDSLRDFNPMVFL</sequence>